<gene>
    <name evidence="4" type="primary">menF</name>
    <name evidence="6" type="ORF">A7K69_00055</name>
</gene>
<evidence type="ECO:0000256" key="4">
    <source>
        <dbReference type="HAMAP-Rule" id="MF_01935"/>
    </source>
</evidence>
<evidence type="ECO:0000256" key="3">
    <source>
        <dbReference type="ARBA" id="ARBA00023235"/>
    </source>
</evidence>
<keyword evidence="4" id="KW-0479">Metal-binding</keyword>
<dbReference type="InterPro" id="IPR005801">
    <property type="entry name" value="ADC_synthase"/>
</dbReference>
<organism evidence="6 7">
    <name type="scientific">Parageobacillus thermoglucosidasius</name>
    <name type="common">Geobacillus thermoglucosidasius</name>
    <dbReference type="NCBI Taxonomy" id="1426"/>
    <lineage>
        <taxon>Bacteria</taxon>
        <taxon>Bacillati</taxon>
        <taxon>Bacillota</taxon>
        <taxon>Bacilli</taxon>
        <taxon>Bacillales</taxon>
        <taxon>Anoxybacillaceae</taxon>
        <taxon>Parageobacillus</taxon>
    </lineage>
</organism>
<dbReference type="PANTHER" id="PTHR42839:SF1">
    <property type="entry name" value="ISOCHORISMATE SYNTHASE MENF"/>
    <property type="match status" value="1"/>
</dbReference>
<accession>A0A1B7KVQ5</accession>
<dbReference type="Proteomes" id="UP000078290">
    <property type="component" value="Unassembled WGS sequence"/>
</dbReference>
<sequence>MAVLCQHKIEEQLRFISEKANRPFISWSGEMDYVDPVYFFALGQACSFRQRFYWSDRANETVYVGLGCAYSIETEEREQRFRIVETEWKRWVEQIAFDHNGTAATPILFGGFSFDPFKTRTEKWRAFPHAKMVVPTVLLSLKNKKTTLTVTVPSKRHEEMMKKIRRLMLLLSQEQRQPTSSLPTLVKYEEAQKEEWIHAVEKTIRNIREGKFEKVVLAREARLSFADAIDPSVVLQQLREQQPFSYLFAFEQEGQCFIGASPEQLVKKEGDACYSTCLAGSIRRGKTFQEDEKLGQWLMHDEKNLREHQFVVRMIKEAIEAVCERVQMPASPQLLKLQHIQHLYTPVVGEKCRAASVLSIVEQMHPTPALGGTPRERAVKEIRETEPLDRGWYAAPIGWMDAEGNGEFAVAIRSGLLCGKETFIFAGCGVVGDSDPMSEYEETKVKFAPMLSALGVERDE</sequence>
<feature type="binding site" evidence="4">
    <location>
        <position position="307"/>
    </location>
    <ligand>
        <name>Mg(2+)</name>
        <dbReference type="ChEBI" id="CHEBI:18420"/>
    </ligand>
</feature>
<dbReference type="InterPro" id="IPR015890">
    <property type="entry name" value="Chorismate_C"/>
</dbReference>
<feature type="binding site" evidence="4">
    <location>
        <position position="442"/>
    </location>
    <ligand>
        <name>Mg(2+)</name>
        <dbReference type="ChEBI" id="CHEBI:18420"/>
    </ligand>
</feature>
<dbReference type="EC" id="5.4.4.2" evidence="4"/>
<dbReference type="UniPathway" id="UPA01057">
    <property type="reaction ID" value="UER00163"/>
</dbReference>
<keyword evidence="4" id="KW-0474">Menaquinone biosynthesis</keyword>
<dbReference type="InterPro" id="IPR004561">
    <property type="entry name" value="IsoChor_synthase"/>
</dbReference>
<comment type="function">
    <text evidence="4">Catalyzes the conversion of chorismate to isochorismate.</text>
</comment>
<feature type="active site" description="Proton donor" evidence="4">
    <location>
        <position position="263"/>
    </location>
</feature>
<evidence type="ECO:0000259" key="5">
    <source>
        <dbReference type="Pfam" id="PF00425"/>
    </source>
</evidence>
<reference evidence="7" key="1">
    <citation type="submission" date="2016-05" db="EMBL/GenBank/DDBJ databases">
        <authorList>
            <person name="Wang W."/>
            <person name="Zhu L."/>
        </authorList>
    </citation>
    <scope>NUCLEOTIDE SEQUENCE [LARGE SCALE GENOMIC DNA]</scope>
    <source>
        <strain evidence="7">W-2</strain>
    </source>
</reference>
<dbReference type="PANTHER" id="PTHR42839">
    <property type="entry name" value="ISOCHORISMATE SYNTHASE ENTC"/>
    <property type="match status" value="1"/>
</dbReference>
<evidence type="ECO:0000256" key="1">
    <source>
        <dbReference type="ARBA" id="ARBA00000799"/>
    </source>
</evidence>
<comment type="cofactor">
    <cofactor evidence="4">
        <name>Mg(2+)</name>
        <dbReference type="ChEBI" id="CHEBI:18420"/>
    </cofactor>
</comment>
<dbReference type="NCBIfam" id="TIGR00543">
    <property type="entry name" value="isochor_syn"/>
    <property type="match status" value="1"/>
</dbReference>
<evidence type="ECO:0000256" key="2">
    <source>
        <dbReference type="ARBA" id="ARBA00005297"/>
    </source>
</evidence>
<comment type="catalytic activity">
    <reaction evidence="1 4">
        <text>chorismate = isochorismate</text>
        <dbReference type="Rhea" id="RHEA:18985"/>
        <dbReference type="ChEBI" id="CHEBI:29748"/>
        <dbReference type="ChEBI" id="CHEBI:29780"/>
        <dbReference type="EC" id="5.4.4.2"/>
    </reaction>
</comment>
<feature type="domain" description="Chorismate-utilising enzyme C-terminal" evidence="5">
    <location>
        <begin position="193"/>
        <end position="446"/>
    </location>
</feature>
<dbReference type="HAMAP" id="MF_01935">
    <property type="entry name" value="MenF"/>
    <property type="match status" value="1"/>
</dbReference>
<evidence type="ECO:0000313" key="6">
    <source>
        <dbReference type="EMBL" id="OAT74143.1"/>
    </source>
</evidence>
<dbReference type="Pfam" id="PF00425">
    <property type="entry name" value="Chorismate_bind"/>
    <property type="match status" value="1"/>
</dbReference>
<dbReference type="GO" id="GO:0009697">
    <property type="term" value="P:salicylic acid biosynthetic process"/>
    <property type="evidence" value="ECO:0007669"/>
    <property type="project" value="TreeGrafter"/>
</dbReference>
<dbReference type="UniPathway" id="UPA00079"/>
<proteinExistence type="inferred from homology"/>
<dbReference type="RefSeq" id="WP_064549470.1">
    <property type="nucleotide sequence ID" value="NZ_LXMA01000001.1"/>
</dbReference>
<dbReference type="GO" id="GO:0009234">
    <property type="term" value="P:menaquinone biosynthetic process"/>
    <property type="evidence" value="ECO:0007669"/>
    <property type="project" value="UniProtKB-UniRule"/>
</dbReference>
<keyword evidence="4" id="KW-0460">Magnesium</keyword>
<keyword evidence="3 4" id="KW-0413">Isomerase</keyword>
<dbReference type="Gene3D" id="3.60.120.10">
    <property type="entry name" value="Anthranilate synthase"/>
    <property type="match status" value="1"/>
</dbReference>
<dbReference type="SUPFAM" id="SSF56322">
    <property type="entry name" value="ADC synthase"/>
    <property type="match status" value="1"/>
</dbReference>
<name>A0A1B7KVQ5_PARTM</name>
<comment type="caution">
    <text evidence="6">The sequence shown here is derived from an EMBL/GenBank/DDBJ whole genome shotgun (WGS) entry which is preliminary data.</text>
</comment>
<protein>
    <recommendedName>
        <fullName evidence="4">Isochorismate synthase MenF</fullName>
        <ecNumber evidence="4">5.4.4.2</ecNumber>
    </recommendedName>
    <alternativeName>
        <fullName evidence="4">Isochorismate mutase</fullName>
    </alternativeName>
</protein>
<comment type="similarity">
    <text evidence="2 4">Belongs to the isochorismate synthase family.</text>
</comment>
<dbReference type="EMBL" id="LXMA01000001">
    <property type="protein sequence ID" value="OAT74143.1"/>
    <property type="molecule type" value="Genomic_DNA"/>
</dbReference>
<dbReference type="AlphaFoldDB" id="A0A1B7KVQ5"/>
<dbReference type="GO" id="GO:0000287">
    <property type="term" value="F:magnesium ion binding"/>
    <property type="evidence" value="ECO:0007669"/>
    <property type="project" value="UniProtKB-UniRule"/>
</dbReference>
<comment type="pathway">
    <text evidence="4">Quinol/quinone metabolism; menaquinone biosynthesis.</text>
</comment>
<dbReference type="OrthoDB" id="9803598at2"/>
<dbReference type="InterPro" id="IPR034681">
    <property type="entry name" value="MenF"/>
</dbReference>
<evidence type="ECO:0000313" key="7">
    <source>
        <dbReference type="Proteomes" id="UP000078290"/>
    </source>
</evidence>
<comment type="pathway">
    <text evidence="4">Quinol/quinone metabolism; 1,4-dihydroxy-2-naphthoate biosynthesis; 1,4-dihydroxy-2-naphthoate from chorismate: step 1/7.</text>
</comment>
<feature type="active site" description="Proton acceptor" evidence="4">
    <location>
        <position position="214"/>
    </location>
</feature>
<dbReference type="GO" id="GO:0008909">
    <property type="term" value="F:isochorismate synthase activity"/>
    <property type="evidence" value="ECO:0007669"/>
    <property type="project" value="UniProtKB-UniRule"/>
</dbReference>